<accession>A0A265N771</accession>
<organism evidence="1 2">
    <name type="scientific">Virgibacillus indicus</name>
    <dbReference type="NCBI Taxonomy" id="2024554"/>
    <lineage>
        <taxon>Bacteria</taxon>
        <taxon>Bacillati</taxon>
        <taxon>Bacillota</taxon>
        <taxon>Bacilli</taxon>
        <taxon>Bacillales</taxon>
        <taxon>Bacillaceae</taxon>
        <taxon>Virgibacillus</taxon>
    </lineage>
</organism>
<dbReference type="OrthoDB" id="2934622at2"/>
<reference evidence="1 2" key="1">
    <citation type="submission" date="2017-08" db="EMBL/GenBank/DDBJ databases">
        <title>Virgibacillus indicus sp. nov. and Virgibacillus profoundi sp. nov, two moderately halophilic bacteria isolated from marine sediment by using the Microfluidic Streak Plate.</title>
        <authorList>
            <person name="Xu B."/>
            <person name="Hu B."/>
            <person name="Wang J."/>
            <person name="Zhu Y."/>
            <person name="Huang L."/>
            <person name="Du W."/>
            <person name="Huang Y."/>
        </authorList>
    </citation>
    <scope>NUCLEOTIDE SEQUENCE [LARGE SCALE GENOMIC DNA]</scope>
    <source>
        <strain evidence="1 2">IO3-P2-C2</strain>
    </source>
</reference>
<dbReference type="AlphaFoldDB" id="A0A265N771"/>
<evidence type="ECO:0008006" key="3">
    <source>
        <dbReference type="Google" id="ProtNLM"/>
    </source>
</evidence>
<dbReference type="EMBL" id="NPMS01000008">
    <property type="protein sequence ID" value="OZU87665.1"/>
    <property type="molecule type" value="Genomic_DNA"/>
</dbReference>
<gene>
    <name evidence="1" type="ORF">CIL03_14955</name>
</gene>
<dbReference type="PROSITE" id="PS51257">
    <property type="entry name" value="PROKAR_LIPOPROTEIN"/>
    <property type="match status" value="1"/>
</dbReference>
<sequence length="164" mass="19189">MKKGIMIFIVIAGLLAACSDTEELKDKLLTIAIDFKEAQYTVEYEQTPGSIPEMADFSEERAKEYLTEDELERQSINRMLLQPIFEAENRKADVAVKDLQMDFIDLPDNSETNKNLEYQMTIQFIQNDSVVEEFSIDGRMRIEKINDEWKIDWDEDSFFKEILP</sequence>
<keyword evidence="2" id="KW-1185">Reference proteome</keyword>
<name>A0A265N771_9BACI</name>
<evidence type="ECO:0000313" key="1">
    <source>
        <dbReference type="EMBL" id="OZU87665.1"/>
    </source>
</evidence>
<protein>
    <recommendedName>
        <fullName evidence="3">Lipoprotein</fullName>
    </recommendedName>
</protein>
<comment type="caution">
    <text evidence="1">The sequence shown here is derived from an EMBL/GenBank/DDBJ whole genome shotgun (WGS) entry which is preliminary data.</text>
</comment>
<evidence type="ECO:0000313" key="2">
    <source>
        <dbReference type="Proteomes" id="UP000216498"/>
    </source>
</evidence>
<proteinExistence type="predicted"/>
<dbReference type="RefSeq" id="WP_094886693.1">
    <property type="nucleotide sequence ID" value="NZ_NPMS01000008.1"/>
</dbReference>
<dbReference type="Proteomes" id="UP000216498">
    <property type="component" value="Unassembled WGS sequence"/>
</dbReference>